<dbReference type="EMBL" id="HBFR01031154">
    <property type="protein sequence ID" value="CAD8895403.1"/>
    <property type="molecule type" value="Transcribed_RNA"/>
</dbReference>
<gene>
    <name evidence="2" type="ORF">CHYS00102_LOCUS22617</name>
</gene>
<dbReference type="InterPro" id="IPR025333">
    <property type="entry name" value="DUF4239"/>
</dbReference>
<evidence type="ECO:0000256" key="1">
    <source>
        <dbReference type="SAM" id="Phobius"/>
    </source>
</evidence>
<proteinExistence type="predicted"/>
<keyword evidence="1" id="KW-0812">Transmembrane</keyword>
<dbReference type="AlphaFoldDB" id="A0A7S1FYR5"/>
<protein>
    <submittedName>
        <fullName evidence="2">Uncharacterized protein</fullName>
    </submittedName>
</protein>
<accession>A0A7S1FYR5</accession>
<keyword evidence="1" id="KW-0472">Membrane</keyword>
<feature type="transmembrane region" description="Helical" evidence="1">
    <location>
        <begin position="416"/>
        <end position="435"/>
    </location>
</feature>
<keyword evidence="1" id="KW-1133">Transmembrane helix</keyword>
<sequence>MKHFLLYFLSLTKTYDVSSARLSFRRSYFEGRADLNLKNDHAKRKPRRFAATSMPSSSLPFRQVMDRKIREREKRCRITAFADFSRPAIIALRRHRCLMGRGGLFLPVIGKSEQCLSVSNEPNGRNGDGNKLYRGKYYTDAKNNSGLKFSKSDEGAYLSEDMYDECILPENFGEFSYIECGDRDEIDIDATSSAAEYSFLRSFSGANKLPPTSRNRLIDISLIFIPILTPISAFVTYDKIAKFYSEVLQYLYSSRNFVIVDGGAFEIEVITPAINGIVLPSLAILFATLIANTVQALRQRQFDIRNCINNESSELRVLLSLVEVFEDKDAKERCKRYLKQYTVRVISESQPGVDTSQFESKGSMDSEMNAFLCQLNEATAAEAINSDILSRSFGSVIRLNSERSARVSALQSTFPALHYAILCLLGSSICLVFLLETSQEVLLFLDAIQIRVLWTMLFGTFSALAVVCYDLSNPFRGSYQIGGCSAQLFAILDTLNISSRDEDKQY</sequence>
<dbReference type="Pfam" id="PF14023">
    <property type="entry name" value="Bestrophin-like"/>
    <property type="match status" value="1"/>
</dbReference>
<feature type="transmembrane region" description="Helical" evidence="1">
    <location>
        <begin position="447"/>
        <end position="469"/>
    </location>
</feature>
<feature type="transmembrane region" description="Helical" evidence="1">
    <location>
        <begin position="269"/>
        <end position="291"/>
    </location>
</feature>
<name>A0A7S1FYR5_9STRA</name>
<reference evidence="2" key="1">
    <citation type="submission" date="2021-01" db="EMBL/GenBank/DDBJ databases">
        <authorList>
            <person name="Corre E."/>
            <person name="Pelletier E."/>
            <person name="Niang G."/>
            <person name="Scheremetjew M."/>
            <person name="Finn R."/>
            <person name="Kale V."/>
            <person name="Holt S."/>
            <person name="Cochrane G."/>
            <person name="Meng A."/>
            <person name="Brown T."/>
            <person name="Cohen L."/>
        </authorList>
    </citation>
    <scope>NUCLEOTIDE SEQUENCE</scope>
    <source>
        <strain evidence="2">308</strain>
    </source>
</reference>
<organism evidence="2">
    <name type="scientific">Corethron hystrix</name>
    <dbReference type="NCBI Taxonomy" id="216773"/>
    <lineage>
        <taxon>Eukaryota</taxon>
        <taxon>Sar</taxon>
        <taxon>Stramenopiles</taxon>
        <taxon>Ochrophyta</taxon>
        <taxon>Bacillariophyta</taxon>
        <taxon>Coscinodiscophyceae</taxon>
        <taxon>Corethrophycidae</taxon>
        <taxon>Corethrales</taxon>
        <taxon>Corethraceae</taxon>
        <taxon>Corethron</taxon>
    </lineage>
</organism>
<evidence type="ECO:0000313" key="2">
    <source>
        <dbReference type="EMBL" id="CAD8895403.1"/>
    </source>
</evidence>